<keyword evidence="2" id="KW-1185">Reference proteome</keyword>
<dbReference type="InterPro" id="IPR036977">
    <property type="entry name" value="DNA_primase_Znf_CHC2"/>
</dbReference>
<name>A0A4R6ZN75_9LIST</name>
<dbReference type="RefSeq" id="WP_051994448.1">
    <property type="nucleotide sequence ID" value="NZ_SNZK01000003.1"/>
</dbReference>
<dbReference type="STRING" id="1265846.PROCOU_16909"/>
<dbReference type="GO" id="GO:0003677">
    <property type="term" value="F:DNA binding"/>
    <property type="evidence" value="ECO:0007669"/>
    <property type="project" value="InterPro"/>
</dbReference>
<dbReference type="AlphaFoldDB" id="A0A4R6ZN75"/>
<accession>A0A4R6ZN75</accession>
<evidence type="ECO:0000313" key="2">
    <source>
        <dbReference type="Proteomes" id="UP000295558"/>
    </source>
</evidence>
<reference evidence="1 2" key="1">
    <citation type="submission" date="2019-03" db="EMBL/GenBank/DDBJ databases">
        <title>Genomic Encyclopedia of Type Strains, Phase III (KMG-III): the genomes of soil and plant-associated and newly described type strains.</title>
        <authorList>
            <person name="Whitman W."/>
        </authorList>
    </citation>
    <scope>NUCLEOTIDE SEQUENCE [LARGE SCALE GENOMIC DNA]</scope>
    <source>
        <strain evidence="1 2">CECT 7972</strain>
    </source>
</reference>
<proteinExistence type="predicted"/>
<dbReference type="GO" id="GO:0008270">
    <property type="term" value="F:zinc ion binding"/>
    <property type="evidence" value="ECO:0007669"/>
    <property type="project" value="InterPro"/>
</dbReference>
<dbReference type="SUPFAM" id="SSF56731">
    <property type="entry name" value="DNA primase core"/>
    <property type="match status" value="1"/>
</dbReference>
<dbReference type="Pfam" id="PF13155">
    <property type="entry name" value="Toprim_2"/>
    <property type="match status" value="1"/>
</dbReference>
<comment type="caution">
    <text evidence="1">The sequence shown here is derived from an EMBL/GenBank/DDBJ whole genome shotgun (WGS) entry which is preliminary data.</text>
</comment>
<dbReference type="EMBL" id="SNZK01000003">
    <property type="protein sequence ID" value="TDR53923.1"/>
    <property type="molecule type" value="Genomic_DNA"/>
</dbReference>
<organism evidence="1 2">
    <name type="scientific">Listeria rocourtiae</name>
    <dbReference type="NCBI Taxonomy" id="647910"/>
    <lineage>
        <taxon>Bacteria</taxon>
        <taxon>Bacillati</taxon>
        <taxon>Bacillota</taxon>
        <taxon>Bacilli</taxon>
        <taxon>Bacillales</taxon>
        <taxon>Listeriaceae</taxon>
        <taxon>Listeria</taxon>
    </lineage>
</organism>
<dbReference type="OrthoDB" id="2361902at2"/>
<dbReference type="GO" id="GO:0006260">
    <property type="term" value="P:DNA replication"/>
    <property type="evidence" value="ECO:0007669"/>
    <property type="project" value="InterPro"/>
</dbReference>
<dbReference type="Gene3D" id="3.40.1360.10">
    <property type="match status" value="1"/>
</dbReference>
<protein>
    <submittedName>
        <fullName evidence="1">Toprim domain-containing protein</fullName>
    </submittedName>
</protein>
<evidence type="ECO:0000313" key="1">
    <source>
        <dbReference type="EMBL" id="TDR53923.1"/>
    </source>
</evidence>
<dbReference type="Proteomes" id="UP000295558">
    <property type="component" value="Unassembled WGS sequence"/>
</dbReference>
<gene>
    <name evidence="1" type="ORF">DFP96_10317</name>
</gene>
<sequence length="299" mass="33398">MQTIKINDQTVNVDIVAELADYDWYNARWTDAKLIAASPFRVDSHPSFFVNLEGDYAGVWGDSGALDTAKEKGNFVSLLANLRGWTYGMTADWLLEKYGFPDVEKLKLSPRLKQLEPLDSLVILSDMTTPDTSAYLESRGITADIQRLYGVGGDEEKAVMPWRTKDGLLANIKYRRVDRKDFWFEGGATPIDELVFGLDVVYRERPITVAINEAEIDAMSWCAIEKGGIGVAVGGSSLSDAQRELLLRMPVEEIILAGDNDDKGAKLNQQLKMELGGHFKIRYADYKGEKDANNFLNVN</sequence>
<dbReference type="Gene3D" id="3.90.580.10">
    <property type="entry name" value="Zinc finger, CHC2-type domain"/>
    <property type="match status" value="1"/>
</dbReference>